<comment type="cofactor">
    <cofactor evidence="14 15">
        <name>Mn(2+)</name>
        <dbReference type="ChEBI" id="CHEBI:29035"/>
    </cofactor>
    <cofactor evidence="14 15">
        <name>Mg(2+)</name>
        <dbReference type="ChEBI" id="CHEBI:18420"/>
    </cofactor>
    <text evidence="14 15">Manganese or magnesium. Binds 1 divalent metal ion per monomer in the absence of substrate. May bind a second metal ion after substrate binding.</text>
</comment>
<reference evidence="17" key="1">
    <citation type="submission" date="2019-04" db="EMBL/GenBank/DDBJ databases">
        <authorList>
            <consortium name="Pathogen Informatics"/>
        </authorList>
    </citation>
    <scope>NUCLEOTIDE SEQUENCE</scope>
    <source>
        <strain evidence="17">GPSC70</strain>
    </source>
</reference>
<comment type="similarity">
    <text evidence="5 14">Belongs to the RNase HII family. RnhC subfamily.</text>
</comment>
<dbReference type="EMBL" id="CAATIH010000001">
    <property type="protein sequence ID" value="VNQ52468.1"/>
    <property type="molecule type" value="Genomic_DNA"/>
</dbReference>
<feature type="domain" description="RNase H type-2" evidence="16">
    <location>
        <begin position="78"/>
        <end position="293"/>
    </location>
</feature>
<evidence type="ECO:0000256" key="15">
    <source>
        <dbReference type="PROSITE-ProRule" id="PRU01319"/>
    </source>
</evidence>
<dbReference type="InterPro" id="IPR012337">
    <property type="entry name" value="RNaseH-like_sf"/>
</dbReference>
<dbReference type="CDD" id="cd14796">
    <property type="entry name" value="RNAse_HIII_N"/>
    <property type="match status" value="1"/>
</dbReference>
<dbReference type="FunFam" id="3.30.420.10:FF:000047">
    <property type="entry name" value="Ribonuclease HIII"/>
    <property type="match status" value="1"/>
</dbReference>
<evidence type="ECO:0000256" key="13">
    <source>
        <dbReference type="ARBA" id="ARBA00022842"/>
    </source>
</evidence>
<gene>
    <name evidence="14 17" type="primary">rnhC</name>
    <name evidence="17" type="ORF">SAMEA3353498_00319</name>
</gene>
<dbReference type="RefSeq" id="WP_061755390.1">
    <property type="nucleotide sequence ID" value="NZ_FCYY01000002.1"/>
</dbReference>
<evidence type="ECO:0000259" key="16">
    <source>
        <dbReference type="PROSITE" id="PS51975"/>
    </source>
</evidence>
<dbReference type="Pfam" id="PF01351">
    <property type="entry name" value="RNase_HII"/>
    <property type="match status" value="1"/>
</dbReference>
<dbReference type="CDD" id="cd06590">
    <property type="entry name" value="RNase_HII_bacteria_HIII_like"/>
    <property type="match status" value="1"/>
</dbReference>
<dbReference type="AlphaFoldDB" id="A0A4J2D9X7"/>
<proteinExistence type="inferred from homology"/>
<accession>A0A4J2D9X7</accession>
<name>A0A4J2D9X7_STREE</name>
<dbReference type="GO" id="GO:0032299">
    <property type="term" value="C:ribonuclease H2 complex"/>
    <property type="evidence" value="ECO:0007669"/>
    <property type="project" value="TreeGrafter"/>
</dbReference>
<keyword evidence="9 14" id="KW-0540">Nuclease</keyword>
<keyword evidence="11 14" id="KW-0255">Endonuclease</keyword>
<dbReference type="PROSITE" id="PS51975">
    <property type="entry name" value="RNASE_H_2"/>
    <property type="match status" value="1"/>
</dbReference>
<keyword evidence="8 14" id="KW-0963">Cytoplasm</keyword>
<evidence type="ECO:0000256" key="10">
    <source>
        <dbReference type="ARBA" id="ARBA00022723"/>
    </source>
</evidence>
<keyword evidence="12 14" id="KW-0378">Hydrolase</keyword>
<dbReference type="InterPro" id="IPR004641">
    <property type="entry name" value="RNase_HIII"/>
</dbReference>
<comment type="catalytic activity">
    <reaction evidence="1 14 15">
        <text>Endonucleolytic cleavage to 5'-phosphomonoester.</text>
        <dbReference type="EC" id="3.1.26.4"/>
    </reaction>
</comment>
<evidence type="ECO:0000256" key="4">
    <source>
        <dbReference type="ARBA" id="ARBA00004496"/>
    </source>
</evidence>
<keyword evidence="10 14" id="KW-0479">Metal-binding</keyword>
<dbReference type="NCBIfam" id="TIGR00716">
    <property type="entry name" value="rnhC"/>
    <property type="match status" value="1"/>
</dbReference>
<dbReference type="Gene3D" id="3.30.310.10">
    <property type="entry name" value="TATA-Binding Protein"/>
    <property type="match status" value="1"/>
</dbReference>
<evidence type="ECO:0000256" key="11">
    <source>
        <dbReference type="ARBA" id="ARBA00022759"/>
    </source>
</evidence>
<dbReference type="GO" id="GO:0043137">
    <property type="term" value="P:DNA replication, removal of RNA primer"/>
    <property type="evidence" value="ECO:0007669"/>
    <property type="project" value="TreeGrafter"/>
</dbReference>
<evidence type="ECO:0000256" key="14">
    <source>
        <dbReference type="HAMAP-Rule" id="MF_00053"/>
    </source>
</evidence>
<dbReference type="GO" id="GO:0005737">
    <property type="term" value="C:cytoplasm"/>
    <property type="evidence" value="ECO:0007669"/>
    <property type="project" value="UniProtKB-SubCell"/>
</dbReference>
<feature type="binding site" evidence="14 15">
    <location>
        <position position="84"/>
    </location>
    <ligand>
        <name>a divalent metal cation</name>
        <dbReference type="ChEBI" id="CHEBI:60240"/>
    </ligand>
</feature>
<dbReference type="PANTHER" id="PTHR10954:SF23">
    <property type="entry name" value="RIBONUCLEASE"/>
    <property type="match status" value="1"/>
</dbReference>
<evidence type="ECO:0000256" key="7">
    <source>
        <dbReference type="ARBA" id="ARBA00021407"/>
    </source>
</evidence>
<feature type="binding site" evidence="14 15">
    <location>
        <position position="85"/>
    </location>
    <ligand>
        <name>a divalent metal cation</name>
        <dbReference type="ChEBI" id="CHEBI:60240"/>
    </ligand>
</feature>
<evidence type="ECO:0000256" key="1">
    <source>
        <dbReference type="ARBA" id="ARBA00000077"/>
    </source>
</evidence>
<comment type="function">
    <text evidence="3 14">Endonuclease that specifically degrades the RNA of RNA-DNA hybrids.</text>
</comment>
<comment type="subcellular location">
    <subcellularLocation>
        <location evidence="4 14">Cytoplasm</location>
    </subcellularLocation>
</comment>
<organism evidence="17">
    <name type="scientific">Streptococcus pneumoniae</name>
    <dbReference type="NCBI Taxonomy" id="1313"/>
    <lineage>
        <taxon>Bacteria</taxon>
        <taxon>Bacillati</taxon>
        <taxon>Bacillota</taxon>
        <taxon>Bacilli</taxon>
        <taxon>Lactobacillales</taxon>
        <taxon>Streptococcaceae</taxon>
        <taxon>Streptococcus</taxon>
    </lineage>
</organism>
<evidence type="ECO:0000256" key="8">
    <source>
        <dbReference type="ARBA" id="ARBA00022490"/>
    </source>
</evidence>
<dbReference type="SUPFAM" id="SSF53098">
    <property type="entry name" value="Ribonuclease H-like"/>
    <property type="match status" value="1"/>
</dbReference>
<dbReference type="GO" id="GO:0003723">
    <property type="term" value="F:RNA binding"/>
    <property type="evidence" value="ECO:0007669"/>
    <property type="project" value="UniProtKB-UniRule"/>
</dbReference>
<evidence type="ECO:0000256" key="3">
    <source>
        <dbReference type="ARBA" id="ARBA00004065"/>
    </source>
</evidence>
<keyword evidence="13 14" id="KW-0460">Magnesium</keyword>
<dbReference type="InterPro" id="IPR024567">
    <property type="entry name" value="RNase_HII/HIII_dom"/>
</dbReference>
<comment type="cofactor">
    <cofactor evidence="2">
        <name>Mg(2+)</name>
        <dbReference type="ChEBI" id="CHEBI:18420"/>
    </cofactor>
</comment>
<evidence type="ECO:0000256" key="2">
    <source>
        <dbReference type="ARBA" id="ARBA00001946"/>
    </source>
</evidence>
<evidence type="ECO:0000256" key="6">
    <source>
        <dbReference type="ARBA" id="ARBA00012180"/>
    </source>
</evidence>
<evidence type="ECO:0000256" key="5">
    <source>
        <dbReference type="ARBA" id="ARBA00008378"/>
    </source>
</evidence>
<dbReference type="Gene3D" id="3.30.420.10">
    <property type="entry name" value="Ribonuclease H-like superfamily/Ribonuclease H"/>
    <property type="match status" value="1"/>
</dbReference>
<dbReference type="EC" id="3.1.26.4" evidence="6 14"/>
<dbReference type="GO" id="GO:0000287">
    <property type="term" value="F:magnesium ion binding"/>
    <property type="evidence" value="ECO:0007669"/>
    <property type="project" value="UniProtKB-UniRule"/>
</dbReference>
<evidence type="ECO:0000313" key="17">
    <source>
        <dbReference type="EMBL" id="VNQ52468.1"/>
    </source>
</evidence>
<dbReference type="GO" id="GO:0004523">
    <property type="term" value="F:RNA-DNA hybrid ribonuclease activity"/>
    <property type="evidence" value="ECO:0007669"/>
    <property type="project" value="UniProtKB-UniRule"/>
</dbReference>
<protein>
    <recommendedName>
        <fullName evidence="7 14">Ribonuclease HIII</fullName>
        <shortName evidence="14">RNase HIII</shortName>
        <ecNumber evidence="6 14">3.1.26.4</ecNumber>
    </recommendedName>
</protein>
<feature type="binding site" evidence="14 15">
    <location>
        <position position="187"/>
    </location>
    <ligand>
        <name>a divalent metal cation</name>
        <dbReference type="ChEBI" id="CHEBI:60240"/>
    </ligand>
</feature>
<dbReference type="GO" id="GO:0006298">
    <property type="term" value="P:mismatch repair"/>
    <property type="evidence" value="ECO:0007669"/>
    <property type="project" value="TreeGrafter"/>
</dbReference>
<sequence length="293" mass="32374">MASITLTPSEKDIQAFLEHYQTSLAPSKNPYIRYFLKLPQATVSIYTSGKILLQGEGTEKYASFFGYQAVEQTSGQNLPLIGTDEVGNGSYFGGLAVVAAFVTPDQHDFLRKLGVGDSKTLTDQKIRQIAPILKEKIQHQALLLSPSKYNEVIGDRYNAVSVKVALHNQAIYLLLQKGVQPEKIVIDAFTSAKNYDKYLAQEANRFSNPISLEEKAEGKYLSVAVSSVIARDLFLENLENLGRELGYQLPSGAGTASDKVASQILQAYGMQGLNFCAKLHFKNTEKAKKRLER</sequence>
<dbReference type="InterPro" id="IPR012295">
    <property type="entry name" value="TBP_dom_sf"/>
</dbReference>
<dbReference type="Pfam" id="PF11858">
    <property type="entry name" value="DUF3378"/>
    <property type="match status" value="1"/>
</dbReference>
<dbReference type="PANTHER" id="PTHR10954">
    <property type="entry name" value="RIBONUCLEASE H2 SUBUNIT A"/>
    <property type="match status" value="1"/>
</dbReference>
<dbReference type="HAMAP" id="MF_00053">
    <property type="entry name" value="RNase_HIII"/>
    <property type="match status" value="1"/>
</dbReference>
<dbReference type="PIRSF" id="PIRSF037748">
    <property type="entry name" value="RnhC"/>
    <property type="match status" value="1"/>
</dbReference>
<evidence type="ECO:0000256" key="9">
    <source>
        <dbReference type="ARBA" id="ARBA00022722"/>
    </source>
</evidence>
<dbReference type="InterPro" id="IPR024568">
    <property type="entry name" value="RNase_HIII_N"/>
</dbReference>
<dbReference type="InterPro" id="IPR001352">
    <property type="entry name" value="RNase_HII/HIII"/>
</dbReference>
<dbReference type="InterPro" id="IPR036397">
    <property type="entry name" value="RNaseH_sf"/>
</dbReference>
<evidence type="ECO:0000256" key="12">
    <source>
        <dbReference type="ARBA" id="ARBA00022801"/>
    </source>
</evidence>